<dbReference type="InterPro" id="IPR037185">
    <property type="entry name" value="EmrE-like"/>
</dbReference>
<evidence type="ECO:0000313" key="9">
    <source>
        <dbReference type="EMBL" id="KAG0462341.1"/>
    </source>
</evidence>
<feature type="transmembrane region" description="Helical" evidence="7">
    <location>
        <begin position="242"/>
        <end position="262"/>
    </location>
</feature>
<gene>
    <name evidence="9" type="ORF">HPP92_020817</name>
</gene>
<dbReference type="Pfam" id="PF16913">
    <property type="entry name" value="PUNUT"/>
    <property type="match status" value="1"/>
</dbReference>
<evidence type="ECO:0000256" key="1">
    <source>
        <dbReference type="ARBA" id="ARBA00004141"/>
    </source>
</evidence>
<dbReference type="InterPro" id="IPR030182">
    <property type="entry name" value="PUP_plant"/>
</dbReference>
<comment type="caution">
    <text evidence="9">The sequence shown here is derived from an EMBL/GenBank/DDBJ whole genome shotgun (WGS) entry which is preliminary data.</text>
</comment>
<evidence type="ECO:0000256" key="7">
    <source>
        <dbReference type="RuleBase" id="RU368015"/>
    </source>
</evidence>
<dbReference type="EMBL" id="JADCNM010000011">
    <property type="protein sequence ID" value="KAG0462341.1"/>
    <property type="molecule type" value="Genomic_DNA"/>
</dbReference>
<feature type="transmembrane region" description="Helical" evidence="7">
    <location>
        <begin position="297"/>
        <end position="315"/>
    </location>
</feature>
<sequence length="368" mass="40112">MLLLLSVLLVIIGCAGGPLLLRLYFLHGGNRKWFVNFLQTAGFPFLFLPLLYSFFSRRCENPQKRHKLFQLTPPLLVYSTFLGLITGIGNLLGSYGISYLPVSTASLLGSTQLGFTAVFAFFIVRQKFTAPSINAVVLLSFGAVVLGVDADSDQPEGESKGKYYVGFAVMLAAAVLYALSLPLLELMFMKTKQDVTYVLLLEIQFIIGLSATVFCAVGMAVNKDFQAISREGELYGLGETKYYAMVVFIAIIAQIFSVGLVATINYSSALLGGIVIAACIPLAEVLAVFLLHEKFDGEKGVALALSLWGTASYFYGQYKDYQRGKTIAVEMARCQDRLPVSVPDSDSFGGSKSSLIKQQKNYGEDRTG</sequence>
<dbReference type="PANTHER" id="PTHR31376">
    <property type="entry name" value="OS09G0467300 PROTEIN-RELATED"/>
    <property type="match status" value="1"/>
</dbReference>
<feature type="transmembrane region" description="Helical" evidence="7">
    <location>
        <begin position="75"/>
        <end position="97"/>
    </location>
</feature>
<keyword evidence="4 7" id="KW-0812">Transmembrane</keyword>
<keyword evidence="3 7" id="KW-0813">Transport</keyword>
<comment type="subcellular location">
    <subcellularLocation>
        <location evidence="1 7">Membrane</location>
        <topology evidence="1 7">Multi-pass membrane protein</topology>
    </subcellularLocation>
</comment>
<evidence type="ECO:0000256" key="4">
    <source>
        <dbReference type="ARBA" id="ARBA00022692"/>
    </source>
</evidence>
<evidence type="ECO:0000256" key="5">
    <source>
        <dbReference type="ARBA" id="ARBA00022989"/>
    </source>
</evidence>
<keyword evidence="5 7" id="KW-1133">Transmembrane helix</keyword>
<feature type="region of interest" description="Disordered" evidence="8">
    <location>
        <begin position="342"/>
        <end position="368"/>
    </location>
</feature>
<dbReference type="PANTHER" id="PTHR31376:SF105">
    <property type="entry name" value="PURINE PERMEASE-RELATED"/>
    <property type="match status" value="1"/>
</dbReference>
<dbReference type="GO" id="GO:0015211">
    <property type="term" value="F:purine nucleoside transmembrane transporter activity"/>
    <property type="evidence" value="ECO:0007669"/>
    <property type="project" value="UniProtKB-UniRule"/>
</dbReference>
<comment type="similarity">
    <text evidence="2 7">Belongs to the purine permeases (TC 2.A.7.14) family.</text>
</comment>
<feature type="transmembrane region" description="Helical" evidence="7">
    <location>
        <begin position="269"/>
        <end position="291"/>
    </location>
</feature>
<keyword evidence="6 7" id="KW-0472">Membrane</keyword>
<evidence type="ECO:0000256" key="2">
    <source>
        <dbReference type="ARBA" id="ARBA00006213"/>
    </source>
</evidence>
<evidence type="ECO:0000256" key="3">
    <source>
        <dbReference type="ARBA" id="ARBA00022448"/>
    </source>
</evidence>
<organism evidence="9 10">
    <name type="scientific">Vanilla planifolia</name>
    <name type="common">Vanilla</name>
    <dbReference type="NCBI Taxonomy" id="51239"/>
    <lineage>
        <taxon>Eukaryota</taxon>
        <taxon>Viridiplantae</taxon>
        <taxon>Streptophyta</taxon>
        <taxon>Embryophyta</taxon>
        <taxon>Tracheophyta</taxon>
        <taxon>Spermatophyta</taxon>
        <taxon>Magnoliopsida</taxon>
        <taxon>Liliopsida</taxon>
        <taxon>Asparagales</taxon>
        <taxon>Orchidaceae</taxon>
        <taxon>Vanilloideae</taxon>
        <taxon>Vanilleae</taxon>
        <taxon>Vanilla</taxon>
    </lineage>
</organism>
<feature type="transmembrane region" description="Helical" evidence="7">
    <location>
        <begin position="32"/>
        <end position="55"/>
    </location>
</feature>
<protein>
    <recommendedName>
        <fullName evidence="7">Probable purine permease</fullName>
    </recommendedName>
</protein>
<dbReference type="GO" id="GO:0016020">
    <property type="term" value="C:membrane"/>
    <property type="evidence" value="ECO:0007669"/>
    <property type="project" value="UniProtKB-SubCell"/>
</dbReference>
<evidence type="ECO:0000256" key="8">
    <source>
        <dbReference type="SAM" id="MobiDB-lite"/>
    </source>
</evidence>
<proteinExistence type="inferred from homology"/>
<comment type="caution">
    <text evidence="7">Lacks conserved residue(s) required for the propagation of feature annotation.</text>
</comment>
<dbReference type="Proteomes" id="UP000639772">
    <property type="component" value="Chromosome 11"/>
</dbReference>
<dbReference type="GO" id="GO:0005345">
    <property type="term" value="F:purine nucleobase transmembrane transporter activity"/>
    <property type="evidence" value="ECO:0007669"/>
    <property type="project" value="UniProtKB-UniRule"/>
</dbReference>
<feature type="transmembrane region" description="Helical" evidence="7">
    <location>
        <begin position="163"/>
        <end position="184"/>
    </location>
</feature>
<feature type="transmembrane region" description="Helical" evidence="7">
    <location>
        <begin position="196"/>
        <end position="222"/>
    </location>
</feature>
<dbReference type="SUPFAM" id="SSF103481">
    <property type="entry name" value="Multidrug resistance efflux transporter EmrE"/>
    <property type="match status" value="1"/>
</dbReference>
<feature type="compositionally biased region" description="Polar residues" evidence="8">
    <location>
        <begin position="348"/>
        <end position="361"/>
    </location>
</feature>
<feature type="transmembrane region" description="Helical" evidence="7">
    <location>
        <begin position="131"/>
        <end position="148"/>
    </location>
</feature>
<name>A0A835UK49_VANPL</name>
<reference evidence="9 10" key="1">
    <citation type="journal article" date="2020" name="Nat. Food">
        <title>A phased Vanilla planifolia genome enables genetic improvement of flavour and production.</title>
        <authorList>
            <person name="Hasing T."/>
            <person name="Tang H."/>
            <person name="Brym M."/>
            <person name="Khazi F."/>
            <person name="Huang T."/>
            <person name="Chambers A.H."/>
        </authorList>
    </citation>
    <scope>NUCLEOTIDE SEQUENCE [LARGE SCALE GENOMIC DNA]</scope>
    <source>
        <tissue evidence="9">Leaf</tissue>
    </source>
</reference>
<dbReference type="OrthoDB" id="1865379at2759"/>
<accession>A0A835UK49</accession>
<dbReference type="AlphaFoldDB" id="A0A835UK49"/>
<evidence type="ECO:0000313" key="10">
    <source>
        <dbReference type="Proteomes" id="UP000639772"/>
    </source>
</evidence>
<evidence type="ECO:0000256" key="6">
    <source>
        <dbReference type="ARBA" id="ARBA00023136"/>
    </source>
</evidence>
<feature type="transmembrane region" description="Helical" evidence="7">
    <location>
        <begin position="103"/>
        <end position="124"/>
    </location>
</feature>